<dbReference type="KEGG" id="ccin:107269490"/>
<dbReference type="AlphaFoldDB" id="A0AAJ7W2Y4"/>
<accession>A0AAJ7W2Y4</accession>
<feature type="domain" description="EGF-like" evidence="2">
    <location>
        <begin position="308"/>
        <end position="343"/>
    </location>
</feature>
<feature type="chain" id="PRO_5042493746" evidence="1">
    <location>
        <begin position="26"/>
        <end position="494"/>
    </location>
</feature>
<feature type="domain" description="EGF-like" evidence="2">
    <location>
        <begin position="76"/>
        <end position="115"/>
    </location>
</feature>
<feature type="domain" description="EGF-like" evidence="2">
    <location>
        <begin position="349"/>
        <end position="386"/>
    </location>
</feature>
<dbReference type="GeneID" id="107269490"/>
<feature type="domain" description="EGF-like" evidence="2">
    <location>
        <begin position="206"/>
        <end position="246"/>
    </location>
</feature>
<feature type="domain" description="EGF-like" evidence="2">
    <location>
        <begin position="39"/>
        <end position="70"/>
    </location>
</feature>
<feature type="domain" description="EGF-like" evidence="2">
    <location>
        <begin position="121"/>
        <end position="155"/>
    </location>
</feature>
<dbReference type="PANTHER" id="PTHR39069">
    <property type="entry name" value="ECDYSONE-INDUCIBLE GENE E1, ISOFORM A"/>
    <property type="match status" value="1"/>
</dbReference>
<proteinExistence type="predicted"/>
<evidence type="ECO:0000313" key="4">
    <source>
        <dbReference type="RefSeq" id="XP_024942574.1"/>
    </source>
</evidence>
<keyword evidence="3" id="KW-1185">Reference proteome</keyword>
<evidence type="ECO:0000256" key="1">
    <source>
        <dbReference type="SAM" id="SignalP"/>
    </source>
</evidence>
<dbReference type="SMART" id="SM00181">
    <property type="entry name" value="EGF"/>
    <property type="match status" value="8"/>
</dbReference>
<organism evidence="3 4">
    <name type="scientific">Cephus cinctus</name>
    <name type="common">Wheat stem sawfly</name>
    <dbReference type="NCBI Taxonomy" id="211228"/>
    <lineage>
        <taxon>Eukaryota</taxon>
        <taxon>Metazoa</taxon>
        <taxon>Ecdysozoa</taxon>
        <taxon>Arthropoda</taxon>
        <taxon>Hexapoda</taxon>
        <taxon>Insecta</taxon>
        <taxon>Pterygota</taxon>
        <taxon>Neoptera</taxon>
        <taxon>Endopterygota</taxon>
        <taxon>Hymenoptera</taxon>
        <taxon>Cephoidea</taxon>
        <taxon>Cephidae</taxon>
        <taxon>Cephus</taxon>
    </lineage>
</organism>
<dbReference type="InterPro" id="IPR000742">
    <property type="entry name" value="EGF"/>
</dbReference>
<feature type="signal peptide" evidence="1">
    <location>
        <begin position="1"/>
        <end position="25"/>
    </location>
</feature>
<evidence type="ECO:0000313" key="3">
    <source>
        <dbReference type="Proteomes" id="UP000694920"/>
    </source>
</evidence>
<feature type="domain" description="EGF-like" evidence="2">
    <location>
        <begin position="161"/>
        <end position="200"/>
    </location>
</feature>
<dbReference type="PANTHER" id="PTHR39069:SF8">
    <property type="entry name" value="FI17111P1"/>
    <property type="match status" value="1"/>
</dbReference>
<protein>
    <submittedName>
        <fullName evidence="4">Fibrillin-2</fullName>
    </submittedName>
</protein>
<dbReference type="Proteomes" id="UP000694920">
    <property type="component" value="Unplaced"/>
</dbReference>
<reference evidence="4" key="1">
    <citation type="submission" date="2025-08" db="UniProtKB">
        <authorList>
            <consortium name="RefSeq"/>
        </authorList>
    </citation>
    <scope>IDENTIFICATION</scope>
</reference>
<gene>
    <name evidence="4" type="primary">LOC107269490</name>
</gene>
<keyword evidence="1" id="KW-0732">Signal</keyword>
<name>A0AAJ7W2Y4_CEPCN</name>
<dbReference type="RefSeq" id="XP_024942574.1">
    <property type="nucleotide sequence ID" value="XM_025086806.1"/>
</dbReference>
<feature type="domain" description="EGF-like" evidence="2">
    <location>
        <begin position="255"/>
        <end position="293"/>
    </location>
</feature>
<evidence type="ECO:0000259" key="2">
    <source>
        <dbReference type="SMART" id="SM00181"/>
    </source>
</evidence>
<sequence>MIDKRVSVFFIFSFSLIFFIICVNGQSRLIGSECWSYSDCSSSVLNSYCKNYRCVCYSPYIPSQNLNMCTIATGEPCPTLSTVCYDNNARCNSTKKGYCECKDTFVQHTDTRVCLRAIGQSCTGAEVACVDGSCQNDKCQCPQPLVGNSFGNRCVTALGENCLQSQECADPHATCEANGPCICNDGFRQVQRADGSTLCKRVLGAACDEDEDCANEYSFCESMRQGTTICNCREGYVRSTDTKKCLAVPLLWPGSCEENLQCHGAFGSLSNCTNFTCSCPIGYEFSENSGECVLSISQYYGKSRIHEYCNIDYDCIQHAFCREQHTCLCEPYYAPTPDKGMCTATPGLPCSSDSVCATMTNSECVQGLCACKINFILDLKNSSNCIARPVIEGDHCQTQDECYDAMDRAHCVNERCHCYTNYHFVLGLGRCIRSRDLNDTCQADYECFIKGDSKELECQFGRCRYRLENTSSSSNPTTIAVITILGLGIIRTIL</sequence>